<feature type="binding site" evidence="15">
    <location>
        <position position="551"/>
    </location>
    <ligand>
        <name>Ca(2+)</name>
        <dbReference type="ChEBI" id="CHEBI:29108"/>
    </ligand>
</feature>
<dbReference type="SMART" id="SM00944">
    <property type="entry name" value="Pro-kuma_activ"/>
    <property type="match status" value="1"/>
</dbReference>
<dbReference type="GO" id="GO:0008240">
    <property type="term" value="F:tripeptidyl-peptidase activity"/>
    <property type="evidence" value="ECO:0007669"/>
    <property type="project" value="UniProtKB-EC"/>
</dbReference>
<dbReference type="PANTHER" id="PTHR14218:SF15">
    <property type="entry name" value="TRIPEPTIDYL-PEPTIDASE 1"/>
    <property type="match status" value="1"/>
</dbReference>
<name>A0A0A1TIT5_9HYPO</name>
<feature type="domain" description="Peptidase S53" evidence="17">
    <location>
        <begin position="206"/>
        <end position="570"/>
    </location>
</feature>
<keyword evidence="5" id="KW-0964">Secreted</keyword>
<keyword evidence="19" id="KW-1185">Reference proteome</keyword>
<feature type="binding site" evidence="15">
    <location>
        <position position="532"/>
    </location>
    <ligand>
        <name>Ca(2+)</name>
        <dbReference type="ChEBI" id="CHEBI:29108"/>
    </ligand>
</feature>
<dbReference type="PANTHER" id="PTHR14218">
    <property type="entry name" value="PROTEASE S8 TRIPEPTIDYL PEPTIDASE I CLN2"/>
    <property type="match status" value="1"/>
</dbReference>
<gene>
    <name evidence="18" type="ORF">VHEMI06181</name>
</gene>
<dbReference type="SUPFAM" id="SSF54897">
    <property type="entry name" value="Protease propeptides/inhibitors"/>
    <property type="match status" value="1"/>
</dbReference>
<evidence type="ECO:0000256" key="6">
    <source>
        <dbReference type="ARBA" id="ARBA00022670"/>
    </source>
</evidence>
<feature type="signal peptide" evidence="16">
    <location>
        <begin position="1"/>
        <end position="18"/>
    </location>
</feature>
<dbReference type="AlphaFoldDB" id="A0A0A1TIT5"/>
<keyword evidence="11 15" id="KW-0106">Calcium</keyword>
<dbReference type="GO" id="GO:0006508">
    <property type="term" value="P:proteolysis"/>
    <property type="evidence" value="ECO:0007669"/>
    <property type="project" value="UniProtKB-KW"/>
</dbReference>
<dbReference type="CDD" id="cd11377">
    <property type="entry name" value="Pro-peptidase_S53"/>
    <property type="match status" value="1"/>
</dbReference>
<proteinExistence type="predicted"/>
<feature type="chain" id="PRO_5001990284" description="tripeptidyl-peptidase II" evidence="16">
    <location>
        <begin position="19"/>
        <end position="570"/>
    </location>
</feature>
<dbReference type="OrthoDB" id="409122at2759"/>
<evidence type="ECO:0000313" key="19">
    <source>
        <dbReference type="Proteomes" id="UP000039046"/>
    </source>
</evidence>
<accession>A0A0A1TIT5</accession>
<feature type="active site" description="Charge relay system" evidence="15">
    <location>
        <position position="278"/>
    </location>
</feature>
<keyword evidence="14" id="KW-0325">Glycoprotein</keyword>
<evidence type="ECO:0000256" key="7">
    <source>
        <dbReference type="ARBA" id="ARBA00022723"/>
    </source>
</evidence>
<feature type="binding site" evidence="15">
    <location>
        <position position="533"/>
    </location>
    <ligand>
        <name>Ca(2+)</name>
        <dbReference type="ChEBI" id="CHEBI:29108"/>
    </ligand>
</feature>
<evidence type="ECO:0000256" key="11">
    <source>
        <dbReference type="ARBA" id="ARBA00022837"/>
    </source>
</evidence>
<dbReference type="CDD" id="cd04056">
    <property type="entry name" value="Peptidases_S53"/>
    <property type="match status" value="1"/>
</dbReference>
<dbReference type="HOGENOM" id="CLU_013783_3_0_1"/>
<keyword evidence="10 15" id="KW-0720">Serine protease</keyword>
<dbReference type="FunFam" id="3.40.50.200:FF:000015">
    <property type="entry name" value="Tripeptidyl peptidase A"/>
    <property type="match status" value="1"/>
</dbReference>
<evidence type="ECO:0000256" key="9">
    <source>
        <dbReference type="ARBA" id="ARBA00022801"/>
    </source>
</evidence>
<dbReference type="GO" id="GO:0004252">
    <property type="term" value="F:serine-type endopeptidase activity"/>
    <property type="evidence" value="ECO:0007669"/>
    <property type="project" value="UniProtKB-UniRule"/>
</dbReference>
<evidence type="ECO:0000256" key="13">
    <source>
        <dbReference type="ARBA" id="ARBA00023145"/>
    </source>
</evidence>
<dbReference type="Pfam" id="PF09286">
    <property type="entry name" value="Pro-kuma_activ"/>
    <property type="match status" value="1"/>
</dbReference>
<comment type="catalytic activity">
    <reaction evidence="1">
        <text>Release of an N-terminal tripeptide from a polypeptide.</text>
        <dbReference type="EC" id="3.4.14.10"/>
    </reaction>
</comment>
<evidence type="ECO:0000256" key="2">
    <source>
        <dbReference type="ARBA" id="ARBA00002451"/>
    </source>
</evidence>
<evidence type="ECO:0000256" key="5">
    <source>
        <dbReference type="ARBA" id="ARBA00022525"/>
    </source>
</evidence>
<comment type="subcellular location">
    <subcellularLocation>
        <location evidence="3">Secreted</location>
        <location evidence="3">Extracellular space</location>
    </subcellularLocation>
</comment>
<dbReference type="InterPro" id="IPR015366">
    <property type="entry name" value="S53_propep"/>
</dbReference>
<dbReference type="InterPro" id="IPR023828">
    <property type="entry name" value="Peptidase_S8_Ser-AS"/>
</dbReference>
<dbReference type="PROSITE" id="PS00138">
    <property type="entry name" value="SUBTILASE_SER"/>
    <property type="match status" value="1"/>
</dbReference>
<dbReference type="InterPro" id="IPR036852">
    <property type="entry name" value="Peptidase_S8/S53_dom_sf"/>
</dbReference>
<dbReference type="InterPro" id="IPR030400">
    <property type="entry name" value="Sedolisin_dom"/>
</dbReference>
<evidence type="ECO:0000313" key="18">
    <source>
        <dbReference type="EMBL" id="CEJ90393.1"/>
    </source>
</evidence>
<dbReference type="STRING" id="1531966.A0A0A1TIT5"/>
<dbReference type="Proteomes" id="UP000039046">
    <property type="component" value="Unassembled WGS sequence"/>
</dbReference>
<keyword evidence="13" id="KW-0865">Zymogen</keyword>
<evidence type="ECO:0000259" key="17">
    <source>
        <dbReference type="PROSITE" id="PS51695"/>
    </source>
</evidence>
<sequence length="570" mass="60344">MLATTLSLIALAMPGASAMTQAMEVKHALSSVPAGWQHKHAAADDAKLTLHVGLKENNLDKLQERLLEISDPYHGDYGKHLTRQEIEALTRPSDETISNVQAWLKSHGVTVDGPVNSGFLKIRATVEQANKMLDTTYGVFHNEARNRSSLRTTSYSVPVSLRKHITTIQPTTLFANMVMTPSEGALAARDNAKVDNRAAGTCSNGVVTPACINKSYNITYTPTSKKSLLGVTGFLNEHASQSDLTSFLKTYGPSGSAKGNFSVELINGGTTSDVGTGEADLDIQYTVGLTWPMKNVFLSTGGEPPYDPSQDNPDNGNEPYLDFLSYLATKDNIPQTISSSYADQELTVPQDYAETVCTQFMKLGARGTTFIAGSGDGGVSGAQQTDCHQKDGSIGFVPTFPSTCPWITSVGGTNPGSTETADRISTGGFSNYFPTPDYQAAAVKGYLATLGNTNQGLYNASGRGFPDVAAFSEGFRIVLKGRDVGIGGTSAATPTFAAVVALLNDYLLSQGKPTLGFLNPFLYSKGVAGLKDITSGHSYGCGTNGFSAVKGWDPITGLGTPNFGKLKSLV</sequence>
<evidence type="ECO:0000256" key="12">
    <source>
        <dbReference type="ARBA" id="ARBA00023026"/>
    </source>
</evidence>
<reference evidence="18 19" key="1">
    <citation type="journal article" date="2015" name="Genome Announc.">
        <title>Draft Genome Sequence and Gene Annotation of the Entomopathogenic Fungus Verticillium hemipterigenum.</title>
        <authorList>
            <person name="Horn F."/>
            <person name="Habel A."/>
            <person name="Scharf D.H."/>
            <person name="Dworschak J."/>
            <person name="Brakhage A.A."/>
            <person name="Guthke R."/>
            <person name="Hertweck C."/>
            <person name="Linde J."/>
        </authorList>
    </citation>
    <scope>NUCLEOTIDE SEQUENCE [LARGE SCALE GENOMIC DNA]</scope>
</reference>
<dbReference type="PROSITE" id="PS51695">
    <property type="entry name" value="SEDOLISIN"/>
    <property type="match status" value="1"/>
</dbReference>
<evidence type="ECO:0000256" key="3">
    <source>
        <dbReference type="ARBA" id="ARBA00004239"/>
    </source>
</evidence>
<evidence type="ECO:0000256" key="16">
    <source>
        <dbReference type="SAM" id="SignalP"/>
    </source>
</evidence>
<dbReference type="SUPFAM" id="SSF52743">
    <property type="entry name" value="Subtilisin-like"/>
    <property type="match status" value="1"/>
</dbReference>
<dbReference type="InterPro" id="IPR050819">
    <property type="entry name" value="Tripeptidyl-peptidase_I"/>
</dbReference>
<dbReference type="GO" id="GO:0005576">
    <property type="term" value="C:extracellular region"/>
    <property type="evidence" value="ECO:0007669"/>
    <property type="project" value="UniProtKB-SubCell"/>
</dbReference>
<evidence type="ECO:0000256" key="14">
    <source>
        <dbReference type="ARBA" id="ARBA00023180"/>
    </source>
</evidence>
<feature type="binding site" evidence="15">
    <location>
        <position position="553"/>
    </location>
    <ligand>
        <name>Ca(2+)</name>
        <dbReference type="ChEBI" id="CHEBI:29108"/>
    </ligand>
</feature>
<keyword evidence="12" id="KW-0843">Virulence</keyword>
<keyword evidence="8 16" id="KW-0732">Signal</keyword>
<comment type="function">
    <text evidence="2">Secreted tripeptidyl-peptidase which degrades proteins at acidic pHs and is involved in virulence.</text>
</comment>
<feature type="active site" description="Charge relay system" evidence="15">
    <location>
        <position position="490"/>
    </location>
</feature>
<dbReference type="EC" id="3.4.14.10" evidence="4"/>
<evidence type="ECO:0000256" key="8">
    <source>
        <dbReference type="ARBA" id="ARBA00022729"/>
    </source>
</evidence>
<keyword evidence="6 15" id="KW-0645">Protease</keyword>
<evidence type="ECO:0000256" key="1">
    <source>
        <dbReference type="ARBA" id="ARBA00001910"/>
    </source>
</evidence>
<keyword evidence="9 15" id="KW-0378">Hydrolase</keyword>
<dbReference type="Gene3D" id="3.40.50.200">
    <property type="entry name" value="Peptidase S8/S53 domain"/>
    <property type="match status" value="1"/>
</dbReference>
<comment type="cofactor">
    <cofactor evidence="15">
        <name>Ca(2+)</name>
        <dbReference type="ChEBI" id="CHEBI:29108"/>
    </cofactor>
    <text evidence="15">Binds 1 Ca(2+) ion per subunit.</text>
</comment>
<protein>
    <recommendedName>
        <fullName evidence="4">tripeptidyl-peptidase II</fullName>
        <ecNumber evidence="4">3.4.14.10</ecNumber>
    </recommendedName>
</protein>
<feature type="active site" description="Charge relay system" evidence="15">
    <location>
        <position position="282"/>
    </location>
</feature>
<organism evidence="18 19">
    <name type="scientific">[Torrubiella] hemipterigena</name>
    <dbReference type="NCBI Taxonomy" id="1531966"/>
    <lineage>
        <taxon>Eukaryota</taxon>
        <taxon>Fungi</taxon>
        <taxon>Dikarya</taxon>
        <taxon>Ascomycota</taxon>
        <taxon>Pezizomycotina</taxon>
        <taxon>Sordariomycetes</taxon>
        <taxon>Hypocreomycetidae</taxon>
        <taxon>Hypocreales</taxon>
        <taxon>Clavicipitaceae</taxon>
        <taxon>Clavicipitaceae incertae sedis</taxon>
        <taxon>'Torrubiella' clade</taxon>
    </lineage>
</organism>
<evidence type="ECO:0000256" key="15">
    <source>
        <dbReference type="PROSITE-ProRule" id="PRU01032"/>
    </source>
</evidence>
<evidence type="ECO:0000256" key="10">
    <source>
        <dbReference type="ARBA" id="ARBA00022825"/>
    </source>
</evidence>
<dbReference type="GO" id="GO:0046872">
    <property type="term" value="F:metal ion binding"/>
    <property type="evidence" value="ECO:0007669"/>
    <property type="project" value="UniProtKB-UniRule"/>
</dbReference>
<evidence type="ECO:0000256" key="4">
    <source>
        <dbReference type="ARBA" id="ARBA00012462"/>
    </source>
</evidence>
<dbReference type="EMBL" id="CDHN01000003">
    <property type="protein sequence ID" value="CEJ90393.1"/>
    <property type="molecule type" value="Genomic_DNA"/>
</dbReference>
<keyword evidence="7 15" id="KW-0479">Metal-binding</keyword>